<dbReference type="Pfam" id="PF03447">
    <property type="entry name" value="NAD_binding_3"/>
    <property type="match status" value="1"/>
</dbReference>
<dbReference type="GO" id="GO:0009435">
    <property type="term" value="P:NAD+ biosynthetic process"/>
    <property type="evidence" value="ECO:0007669"/>
    <property type="project" value="InterPro"/>
</dbReference>
<evidence type="ECO:0000259" key="3">
    <source>
        <dbReference type="Pfam" id="PF03447"/>
    </source>
</evidence>
<dbReference type="Gene3D" id="3.30.360.10">
    <property type="entry name" value="Dihydrodipicolinate Reductase, domain 2"/>
    <property type="match status" value="1"/>
</dbReference>
<comment type="similarity">
    <text evidence="1">Belongs to the L-aspartate dehydrogenase family.</text>
</comment>
<dbReference type="EMBL" id="OBML01000012">
    <property type="protein sequence ID" value="SOC22881.1"/>
    <property type="molecule type" value="Genomic_DNA"/>
</dbReference>
<dbReference type="GO" id="GO:0033735">
    <property type="term" value="F:aspartate dehydrogenase [NAD(P)+] activity"/>
    <property type="evidence" value="ECO:0007669"/>
    <property type="project" value="InterPro"/>
</dbReference>
<evidence type="ECO:0000313" key="5">
    <source>
        <dbReference type="Proteomes" id="UP000219331"/>
    </source>
</evidence>
<dbReference type="PANTHER" id="PTHR31873:SF6">
    <property type="entry name" value="ASPARTATE DEHYDROGENASE DOMAIN-CONTAINING PROTEIN"/>
    <property type="match status" value="1"/>
</dbReference>
<name>A0A285TKU2_9HYPH</name>
<dbReference type="InterPro" id="IPR005106">
    <property type="entry name" value="Asp/hSer_DH_NAD-bd"/>
</dbReference>
<keyword evidence="5" id="KW-1185">Reference proteome</keyword>
<dbReference type="Proteomes" id="UP000219331">
    <property type="component" value="Unassembled WGS sequence"/>
</dbReference>
<evidence type="ECO:0000259" key="2">
    <source>
        <dbReference type="Pfam" id="PF01958"/>
    </source>
</evidence>
<evidence type="ECO:0000313" key="4">
    <source>
        <dbReference type="EMBL" id="SOC22881.1"/>
    </source>
</evidence>
<sequence length="271" mass="28584">MSTRPRDRLGVIGFGPIGRRLAARFRDADDGPQLAALLVRERQAADAAALAPNAAICTDLDSFLEASPTVAVECASAATLLEAAPALLASGCDILPLSLGAFADRDAETLLKHAAAKGPGRIEVPAGALGSIGFLTAARENGLARVEMRIGYPLERWQTMGADRFINLKGLHEPTVFLEASAREIAAHFPGHLNVTIGVALAGLGLDDTQVTLVADPTVTQAWFEVEAHSASGPVHLRVDGRDAPVHQDPLDYTTFSVMRLLQRRSAAIAT</sequence>
<dbReference type="RefSeq" id="WP_097176185.1">
    <property type="nucleotide sequence ID" value="NZ_OBML01000012.1"/>
</dbReference>
<evidence type="ECO:0000256" key="1">
    <source>
        <dbReference type="ARBA" id="ARBA00008331"/>
    </source>
</evidence>
<feature type="domain" description="Aspartate dehydrogenase" evidence="2">
    <location>
        <begin position="172"/>
        <end position="245"/>
    </location>
</feature>
<dbReference type="InterPro" id="IPR036291">
    <property type="entry name" value="NAD(P)-bd_dom_sf"/>
</dbReference>
<dbReference type="PANTHER" id="PTHR31873">
    <property type="entry name" value="L-ASPARTATE DEHYDROGENASE-RELATED"/>
    <property type="match status" value="1"/>
</dbReference>
<reference evidence="4 5" key="1">
    <citation type="submission" date="2017-08" db="EMBL/GenBank/DDBJ databases">
        <authorList>
            <person name="de Groot N.N."/>
        </authorList>
    </citation>
    <scope>NUCLEOTIDE SEQUENCE [LARGE SCALE GENOMIC DNA]</scope>
    <source>
        <strain evidence="4 5">USBA 352</strain>
    </source>
</reference>
<feature type="domain" description="Aspartate/homoserine dehydrogenase NAD-binding" evidence="3">
    <location>
        <begin position="13"/>
        <end position="124"/>
    </location>
</feature>
<dbReference type="STRING" id="538381.GCA_001696535_00755"/>
<dbReference type="Gene3D" id="3.40.50.720">
    <property type="entry name" value="NAD(P)-binding Rossmann-like Domain"/>
    <property type="match status" value="1"/>
</dbReference>
<protein>
    <submittedName>
        <fullName evidence="4">Aspartate dehydrogenase</fullName>
    </submittedName>
</protein>
<dbReference type="SUPFAM" id="SSF55347">
    <property type="entry name" value="Glyceraldehyde-3-phosphate dehydrogenase-like, C-terminal domain"/>
    <property type="match status" value="1"/>
</dbReference>
<dbReference type="InterPro" id="IPR002811">
    <property type="entry name" value="Asp_DH"/>
</dbReference>
<organism evidence="4 5">
    <name type="scientific">Stappia indica</name>
    <dbReference type="NCBI Taxonomy" id="538381"/>
    <lineage>
        <taxon>Bacteria</taxon>
        <taxon>Pseudomonadati</taxon>
        <taxon>Pseudomonadota</taxon>
        <taxon>Alphaproteobacteria</taxon>
        <taxon>Hyphomicrobiales</taxon>
        <taxon>Stappiaceae</taxon>
        <taxon>Stappia</taxon>
    </lineage>
</organism>
<dbReference type="AlphaFoldDB" id="A0A285TKU2"/>
<dbReference type="SUPFAM" id="SSF51735">
    <property type="entry name" value="NAD(P)-binding Rossmann-fold domains"/>
    <property type="match status" value="1"/>
</dbReference>
<dbReference type="Pfam" id="PF01958">
    <property type="entry name" value="Asp_DH_C"/>
    <property type="match status" value="1"/>
</dbReference>
<dbReference type="OrthoDB" id="8456681at2"/>
<dbReference type="GO" id="GO:0050661">
    <property type="term" value="F:NADP binding"/>
    <property type="evidence" value="ECO:0007669"/>
    <property type="project" value="InterPro"/>
</dbReference>
<accession>A0A285TKU2</accession>
<gene>
    <name evidence="4" type="ORF">SAMN05421512_112173</name>
</gene>
<proteinExistence type="inferred from homology"/>